<evidence type="ECO:0000313" key="3">
    <source>
        <dbReference type="EMBL" id="GAQ17699.1"/>
    </source>
</evidence>
<organism evidence="3 4">
    <name type="scientific">Oceanobacillus picturae</name>
    <dbReference type="NCBI Taxonomy" id="171693"/>
    <lineage>
        <taxon>Bacteria</taxon>
        <taxon>Bacillati</taxon>
        <taxon>Bacillota</taxon>
        <taxon>Bacilli</taxon>
        <taxon>Bacillales</taxon>
        <taxon>Bacillaceae</taxon>
        <taxon>Oceanobacillus</taxon>
    </lineage>
</organism>
<dbReference type="EMBL" id="BBXV01000019">
    <property type="protein sequence ID" value="GAQ17699.1"/>
    <property type="molecule type" value="Genomic_DNA"/>
</dbReference>
<proteinExistence type="inferred from homology"/>
<dbReference type="GO" id="GO:0005507">
    <property type="term" value="F:copper ion binding"/>
    <property type="evidence" value="ECO:0007669"/>
    <property type="project" value="TreeGrafter"/>
</dbReference>
<sequence length="232" mass="26022">MNMQLEVIVQNKQEAIQAEELGADRVELVSAISEGGLTPSYGTIKQVLENVKIPVQIMIRPHSHHFFYTEDEYKVICEDIEAIERLGGNRVVFGALNEDHTINEAMLSKLFHLFPHLDMTFHRAFDEVVSQEEAYETLSKYKKNVKRILTSGGKANCEAGLEQLIKLVDLERELQGPSIMAGAGLSANNIEKIKLATGGTQFHFGKAVRIDQSFAKGFSKEEVEKVLGYLKR</sequence>
<keyword evidence="2" id="KW-0963">Cytoplasm</keyword>
<comment type="subcellular location">
    <subcellularLocation>
        <location evidence="2">Cytoplasm</location>
    </subcellularLocation>
</comment>
<evidence type="ECO:0000313" key="4">
    <source>
        <dbReference type="Proteomes" id="UP000052946"/>
    </source>
</evidence>
<dbReference type="PANTHER" id="PTHR12598">
    <property type="entry name" value="COPPER HOMEOSTASIS PROTEIN CUTC"/>
    <property type="match status" value="1"/>
</dbReference>
<dbReference type="PANTHER" id="PTHR12598:SF0">
    <property type="entry name" value="COPPER HOMEOSTASIS PROTEIN CUTC HOMOLOG"/>
    <property type="match status" value="1"/>
</dbReference>
<evidence type="ECO:0000256" key="2">
    <source>
        <dbReference type="HAMAP-Rule" id="MF_00795"/>
    </source>
</evidence>
<dbReference type="InterPro" id="IPR036822">
    <property type="entry name" value="CutC-like_dom_sf"/>
</dbReference>
<dbReference type="AlphaFoldDB" id="A0A0U9H503"/>
<gene>
    <name evidence="2" type="primary">cutC</name>
    <name evidence="3" type="ORF">OPHB3_1624</name>
</gene>
<comment type="caution">
    <text evidence="2">Once thought to be involved in copper homeostasis, experiments in E.coli have shown this is not the case.</text>
</comment>
<evidence type="ECO:0000256" key="1">
    <source>
        <dbReference type="ARBA" id="ARBA00007768"/>
    </source>
</evidence>
<dbReference type="Pfam" id="PF03932">
    <property type="entry name" value="CutC"/>
    <property type="match status" value="1"/>
</dbReference>
<dbReference type="InterPro" id="IPR005627">
    <property type="entry name" value="CutC-like"/>
</dbReference>
<dbReference type="Gene3D" id="3.20.20.380">
    <property type="entry name" value="Copper homeostasis (CutC) domain"/>
    <property type="match status" value="1"/>
</dbReference>
<comment type="caution">
    <text evidence="3">The sequence shown here is derived from an EMBL/GenBank/DDBJ whole genome shotgun (WGS) entry which is preliminary data.</text>
</comment>
<comment type="similarity">
    <text evidence="1 2">Belongs to the CutC family.</text>
</comment>
<protein>
    <recommendedName>
        <fullName evidence="2">PF03932 family protein CutC</fullName>
    </recommendedName>
</protein>
<dbReference type="Proteomes" id="UP000052946">
    <property type="component" value="Unassembled WGS sequence"/>
</dbReference>
<accession>A0A0U9H503</accession>
<name>A0A0U9H503_9BACI</name>
<dbReference type="HAMAP" id="MF_00795">
    <property type="entry name" value="CutC"/>
    <property type="match status" value="1"/>
</dbReference>
<reference evidence="4" key="1">
    <citation type="submission" date="2015-07" db="EMBL/GenBank/DDBJ databases">
        <title>Draft Genome Sequence of Oceanobacillus picturae Heshi-B3 that Was Isolated from Fermented Rice Bran with Aging Salted Mackerel, Which Was Named Heshiko as Traditional Fermented Seafood in Japan.</title>
        <authorList>
            <person name="Akuzawa S."/>
            <person name="Nakagawa J."/>
            <person name="Kanekatsu T."/>
            <person name="Kanesaki Y."/>
            <person name="Suzuki T."/>
        </authorList>
    </citation>
    <scope>NUCLEOTIDE SEQUENCE [LARGE SCALE GENOMIC DNA]</scope>
    <source>
        <strain evidence="4">Heshi-B3</strain>
    </source>
</reference>
<reference evidence="3 4" key="2">
    <citation type="journal article" date="2016" name="Genome Announc.">
        <title>Draft Genome Sequence of Oceanobacillus picturae Heshi-B3, Isolated from Fermented Rice Bran in a Traditional Japanese Seafood Dish.</title>
        <authorList>
            <person name="Akuzawa S."/>
            <person name="Nagaoka J."/>
            <person name="Kanekatsu M."/>
            <person name="Kanesaki Y."/>
            <person name="Suzuki T."/>
        </authorList>
    </citation>
    <scope>NUCLEOTIDE SEQUENCE [LARGE SCALE GENOMIC DNA]</scope>
    <source>
        <strain evidence="3 4">Heshi-B3</strain>
    </source>
</reference>
<dbReference type="GO" id="GO:0005737">
    <property type="term" value="C:cytoplasm"/>
    <property type="evidence" value="ECO:0007669"/>
    <property type="project" value="UniProtKB-SubCell"/>
</dbReference>
<dbReference type="SUPFAM" id="SSF110395">
    <property type="entry name" value="CutC-like"/>
    <property type="match status" value="1"/>
</dbReference>